<dbReference type="PANTHER" id="PTHR43792:SF1">
    <property type="entry name" value="N-ACETYLTRANSFERASE DOMAIN-CONTAINING PROTEIN"/>
    <property type="match status" value="1"/>
</dbReference>
<dbReference type="Gene3D" id="3.40.630.30">
    <property type="match status" value="1"/>
</dbReference>
<gene>
    <name evidence="2" type="ORF">GCM10007964_49930</name>
</gene>
<dbReference type="InterPro" id="IPR051531">
    <property type="entry name" value="N-acetyltransferase"/>
</dbReference>
<dbReference type="PANTHER" id="PTHR43792">
    <property type="entry name" value="GNAT FAMILY, PUTATIVE (AFU_ORTHOLOGUE AFUA_3G00765)-RELATED-RELATED"/>
    <property type="match status" value="1"/>
</dbReference>
<proteinExistence type="predicted"/>
<sequence>MLETGRLLLRRWTPADLAPFAELNADPGVMEHFPALLTREQSDALAERCVAGLERYGFGLWAVEVKASGEFIGFTGLAVPNFEAHFTPAVEVGWRLRRLAWGHGYATEAATASLDHAFGPAGLGEVVSLTATTNLRSAAVMRRLGMTRDPADDFDHPVLPEGSPLRRHVLYRLDAATWRARRHTAIADRPQ</sequence>
<name>A0A917REC1_9ACTN</name>
<dbReference type="Proteomes" id="UP000645217">
    <property type="component" value="Unassembled WGS sequence"/>
</dbReference>
<dbReference type="InterPro" id="IPR016181">
    <property type="entry name" value="Acyl_CoA_acyltransferase"/>
</dbReference>
<accession>A0A917REC1</accession>
<dbReference type="Pfam" id="PF13302">
    <property type="entry name" value="Acetyltransf_3"/>
    <property type="match status" value="1"/>
</dbReference>
<dbReference type="EMBL" id="BMNT01000029">
    <property type="protein sequence ID" value="GGL01844.1"/>
    <property type="molecule type" value="Genomic_DNA"/>
</dbReference>
<dbReference type="AlphaFoldDB" id="A0A917REC1"/>
<dbReference type="SUPFAM" id="SSF55729">
    <property type="entry name" value="Acyl-CoA N-acyltransferases (Nat)"/>
    <property type="match status" value="1"/>
</dbReference>
<evidence type="ECO:0000313" key="3">
    <source>
        <dbReference type="Proteomes" id="UP000645217"/>
    </source>
</evidence>
<evidence type="ECO:0000259" key="1">
    <source>
        <dbReference type="PROSITE" id="PS51186"/>
    </source>
</evidence>
<reference evidence="2" key="1">
    <citation type="journal article" date="2014" name="Int. J. Syst. Evol. Microbiol.">
        <title>Complete genome sequence of Corynebacterium casei LMG S-19264T (=DSM 44701T), isolated from a smear-ripened cheese.</title>
        <authorList>
            <consortium name="US DOE Joint Genome Institute (JGI-PGF)"/>
            <person name="Walter F."/>
            <person name="Albersmeier A."/>
            <person name="Kalinowski J."/>
            <person name="Ruckert C."/>
        </authorList>
    </citation>
    <scope>NUCLEOTIDE SEQUENCE</scope>
    <source>
        <strain evidence="2">JCM 13064</strain>
    </source>
</reference>
<keyword evidence="3" id="KW-1185">Reference proteome</keyword>
<dbReference type="PROSITE" id="PS51186">
    <property type="entry name" value="GNAT"/>
    <property type="match status" value="1"/>
</dbReference>
<feature type="domain" description="N-acetyltransferase" evidence="1">
    <location>
        <begin position="7"/>
        <end position="176"/>
    </location>
</feature>
<comment type="caution">
    <text evidence="2">The sequence shown here is derived from an EMBL/GenBank/DDBJ whole genome shotgun (WGS) entry which is preliminary data.</text>
</comment>
<evidence type="ECO:0000313" key="2">
    <source>
        <dbReference type="EMBL" id="GGL01844.1"/>
    </source>
</evidence>
<dbReference type="GO" id="GO:0016747">
    <property type="term" value="F:acyltransferase activity, transferring groups other than amino-acyl groups"/>
    <property type="evidence" value="ECO:0007669"/>
    <property type="project" value="InterPro"/>
</dbReference>
<protein>
    <submittedName>
        <fullName evidence="2">N-acetyltransferase</fullName>
    </submittedName>
</protein>
<organism evidence="2 3">
    <name type="scientific">Sphaerisporangium melleum</name>
    <dbReference type="NCBI Taxonomy" id="321316"/>
    <lineage>
        <taxon>Bacteria</taxon>
        <taxon>Bacillati</taxon>
        <taxon>Actinomycetota</taxon>
        <taxon>Actinomycetes</taxon>
        <taxon>Streptosporangiales</taxon>
        <taxon>Streptosporangiaceae</taxon>
        <taxon>Sphaerisporangium</taxon>
    </lineage>
</organism>
<dbReference type="InterPro" id="IPR000182">
    <property type="entry name" value="GNAT_dom"/>
</dbReference>
<reference evidence="2" key="2">
    <citation type="submission" date="2020-09" db="EMBL/GenBank/DDBJ databases">
        <authorList>
            <person name="Sun Q."/>
            <person name="Ohkuma M."/>
        </authorList>
    </citation>
    <scope>NUCLEOTIDE SEQUENCE</scope>
    <source>
        <strain evidence="2">JCM 13064</strain>
    </source>
</reference>
<dbReference type="RefSeq" id="WP_189165469.1">
    <property type="nucleotide sequence ID" value="NZ_BMNT01000029.1"/>
</dbReference>